<sequence>MKILYKLTTILLGIVFFSCVENQPAMQLKSGDLLFQGATSSKLSEAIDKVTQTGAETHFSHVGLLEIEESGDCFVLHASIKGGTCRVPLAEFLKSEKDSLVTVVYRLKEPWQKDIPAALIQAKTMLGKPYNFSYVLSDSSHYCSEFIYKAFEADSVFKLNPMTFKDPATGEFFPTWIQFYRQLGMEIPEGEPGCNPNGMAESEKLERIGILKP</sequence>
<name>A0A419WBC5_9BACT</name>
<dbReference type="EMBL" id="RAPN01000001">
    <property type="protein sequence ID" value="RKD92712.1"/>
    <property type="molecule type" value="Genomic_DNA"/>
</dbReference>
<dbReference type="InterPro" id="IPR024453">
    <property type="entry name" value="Peptidase_C92"/>
</dbReference>
<dbReference type="AlphaFoldDB" id="A0A419WBC5"/>
<protein>
    <submittedName>
        <fullName evidence="1">Permuted papain-like amidase YaeF/Yiix C92 family enzyme</fullName>
    </submittedName>
</protein>
<dbReference type="SUPFAM" id="SSF54001">
    <property type="entry name" value="Cysteine proteinases"/>
    <property type="match status" value="1"/>
</dbReference>
<accession>A0A419WBC5</accession>
<dbReference type="InterPro" id="IPR038765">
    <property type="entry name" value="Papain-like_cys_pep_sf"/>
</dbReference>
<dbReference type="Pfam" id="PF05708">
    <property type="entry name" value="Peptidase_C92"/>
    <property type="match status" value="1"/>
</dbReference>
<evidence type="ECO:0000313" key="2">
    <source>
        <dbReference type="Proteomes" id="UP000283387"/>
    </source>
</evidence>
<reference evidence="1 2" key="1">
    <citation type="submission" date="2018-09" db="EMBL/GenBank/DDBJ databases">
        <title>Genomic Encyclopedia of Archaeal and Bacterial Type Strains, Phase II (KMG-II): from individual species to whole genera.</title>
        <authorList>
            <person name="Goeker M."/>
        </authorList>
    </citation>
    <scope>NUCLEOTIDE SEQUENCE [LARGE SCALE GENOMIC DNA]</scope>
    <source>
        <strain evidence="1 2">DSM 27148</strain>
    </source>
</reference>
<comment type="caution">
    <text evidence="1">The sequence shown here is derived from an EMBL/GenBank/DDBJ whole genome shotgun (WGS) entry which is preliminary data.</text>
</comment>
<dbReference type="PROSITE" id="PS51257">
    <property type="entry name" value="PROKAR_LIPOPROTEIN"/>
    <property type="match status" value="1"/>
</dbReference>
<keyword evidence="2" id="KW-1185">Reference proteome</keyword>
<dbReference type="Proteomes" id="UP000283387">
    <property type="component" value="Unassembled WGS sequence"/>
</dbReference>
<evidence type="ECO:0000313" key="1">
    <source>
        <dbReference type="EMBL" id="RKD92712.1"/>
    </source>
</evidence>
<proteinExistence type="predicted"/>
<gene>
    <name evidence="1" type="ORF">BC643_3089</name>
</gene>
<organism evidence="1 2">
    <name type="scientific">Mangrovibacterium diazotrophicum</name>
    <dbReference type="NCBI Taxonomy" id="1261403"/>
    <lineage>
        <taxon>Bacteria</taxon>
        <taxon>Pseudomonadati</taxon>
        <taxon>Bacteroidota</taxon>
        <taxon>Bacteroidia</taxon>
        <taxon>Marinilabiliales</taxon>
        <taxon>Prolixibacteraceae</taxon>
        <taxon>Mangrovibacterium</taxon>
    </lineage>
</organism>
<dbReference type="RefSeq" id="WP_211338067.1">
    <property type="nucleotide sequence ID" value="NZ_RAPN01000001.1"/>
</dbReference>
<dbReference type="Gene3D" id="3.90.1720.10">
    <property type="entry name" value="endopeptidase domain like (from Nostoc punctiforme)"/>
    <property type="match status" value="1"/>
</dbReference>